<dbReference type="Proteomes" id="UP001219525">
    <property type="component" value="Unassembled WGS sequence"/>
</dbReference>
<comment type="caution">
    <text evidence="1">The sequence shown here is derived from an EMBL/GenBank/DDBJ whole genome shotgun (WGS) entry which is preliminary data.</text>
</comment>
<dbReference type="AlphaFoldDB" id="A0AAD6V223"/>
<proteinExistence type="predicted"/>
<gene>
    <name evidence="1" type="ORF">GGX14DRAFT_400393</name>
</gene>
<protein>
    <submittedName>
        <fullName evidence="1">Uncharacterized protein</fullName>
    </submittedName>
</protein>
<evidence type="ECO:0000313" key="1">
    <source>
        <dbReference type="EMBL" id="KAJ7200785.1"/>
    </source>
</evidence>
<keyword evidence="2" id="KW-1185">Reference proteome</keyword>
<dbReference type="EMBL" id="JARJCW010000061">
    <property type="protein sequence ID" value="KAJ7200785.1"/>
    <property type="molecule type" value="Genomic_DNA"/>
</dbReference>
<name>A0AAD6V223_9AGAR</name>
<accession>A0AAD6V223</accession>
<organism evidence="1 2">
    <name type="scientific">Mycena pura</name>
    <dbReference type="NCBI Taxonomy" id="153505"/>
    <lineage>
        <taxon>Eukaryota</taxon>
        <taxon>Fungi</taxon>
        <taxon>Dikarya</taxon>
        <taxon>Basidiomycota</taxon>
        <taxon>Agaricomycotina</taxon>
        <taxon>Agaricomycetes</taxon>
        <taxon>Agaricomycetidae</taxon>
        <taxon>Agaricales</taxon>
        <taxon>Marasmiineae</taxon>
        <taxon>Mycenaceae</taxon>
        <taxon>Mycena</taxon>
    </lineage>
</organism>
<evidence type="ECO:0000313" key="2">
    <source>
        <dbReference type="Proteomes" id="UP001219525"/>
    </source>
</evidence>
<reference evidence="1" key="1">
    <citation type="submission" date="2023-03" db="EMBL/GenBank/DDBJ databases">
        <title>Massive genome expansion in bonnet fungi (Mycena s.s.) driven by repeated elements and novel gene families across ecological guilds.</title>
        <authorList>
            <consortium name="Lawrence Berkeley National Laboratory"/>
            <person name="Harder C.B."/>
            <person name="Miyauchi S."/>
            <person name="Viragh M."/>
            <person name="Kuo A."/>
            <person name="Thoen E."/>
            <person name="Andreopoulos B."/>
            <person name="Lu D."/>
            <person name="Skrede I."/>
            <person name="Drula E."/>
            <person name="Henrissat B."/>
            <person name="Morin E."/>
            <person name="Kohler A."/>
            <person name="Barry K."/>
            <person name="LaButti K."/>
            <person name="Morin E."/>
            <person name="Salamov A."/>
            <person name="Lipzen A."/>
            <person name="Mereny Z."/>
            <person name="Hegedus B."/>
            <person name="Baldrian P."/>
            <person name="Stursova M."/>
            <person name="Weitz H."/>
            <person name="Taylor A."/>
            <person name="Grigoriev I.V."/>
            <person name="Nagy L.G."/>
            <person name="Martin F."/>
            <person name="Kauserud H."/>
        </authorList>
    </citation>
    <scope>NUCLEOTIDE SEQUENCE</scope>
    <source>
        <strain evidence="1">9144</strain>
    </source>
</reference>
<sequence>MLARHTAPTVGVGPGKLHQGVVRNFGFLRPEKGHFLVRMLGFWGQKFPNLDRFPGFLKAFLAEFCHLSKHAAVRWNTLTKPGPVERTVRKVILRSGSPSTVMVGKRTLSLHTNMAETEGRCDGAAPL</sequence>